<dbReference type="InterPro" id="IPR013784">
    <property type="entry name" value="Carb-bd-like_fold"/>
</dbReference>
<dbReference type="Pfam" id="PF07715">
    <property type="entry name" value="Plug"/>
    <property type="match status" value="1"/>
</dbReference>
<dbReference type="InterPro" id="IPR036942">
    <property type="entry name" value="Beta-barrel_TonB_sf"/>
</dbReference>
<dbReference type="EMBL" id="JBHSMR010000001">
    <property type="protein sequence ID" value="MFC5476886.1"/>
    <property type="molecule type" value="Genomic_DNA"/>
</dbReference>
<dbReference type="InterPro" id="IPR039426">
    <property type="entry name" value="TonB-dep_rcpt-like"/>
</dbReference>
<keyword evidence="8" id="KW-0998">Cell outer membrane</keyword>
<dbReference type="InterPro" id="IPR057601">
    <property type="entry name" value="Oar-like_b-barrel"/>
</dbReference>
<dbReference type="RefSeq" id="WP_379751281.1">
    <property type="nucleotide sequence ID" value="NZ_JBHSMR010000001.1"/>
</dbReference>
<evidence type="ECO:0000256" key="5">
    <source>
        <dbReference type="ARBA" id="ARBA00022692"/>
    </source>
</evidence>
<keyword evidence="4" id="KW-1134">Transmembrane beta strand</keyword>
<evidence type="ECO:0000259" key="10">
    <source>
        <dbReference type="Pfam" id="PF07715"/>
    </source>
</evidence>
<evidence type="ECO:0000256" key="2">
    <source>
        <dbReference type="ARBA" id="ARBA00009810"/>
    </source>
</evidence>
<organism evidence="12 13">
    <name type="scientific">Massilia suwonensis</name>
    <dbReference type="NCBI Taxonomy" id="648895"/>
    <lineage>
        <taxon>Bacteria</taxon>
        <taxon>Pseudomonadati</taxon>
        <taxon>Pseudomonadota</taxon>
        <taxon>Betaproteobacteria</taxon>
        <taxon>Burkholderiales</taxon>
        <taxon>Oxalobacteraceae</taxon>
        <taxon>Telluria group</taxon>
        <taxon>Massilia</taxon>
    </lineage>
</organism>
<keyword evidence="13" id="KW-1185">Reference proteome</keyword>
<dbReference type="SUPFAM" id="SSF56935">
    <property type="entry name" value="Porins"/>
    <property type="match status" value="1"/>
</dbReference>
<dbReference type="InterPro" id="IPR012910">
    <property type="entry name" value="Plug_dom"/>
</dbReference>
<gene>
    <name evidence="12" type="ORF">ACFPQ5_01695</name>
</gene>
<dbReference type="Gene3D" id="2.170.130.10">
    <property type="entry name" value="TonB-dependent receptor, plug domain"/>
    <property type="match status" value="1"/>
</dbReference>
<reference evidence="13" key="1">
    <citation type="journal article" date="2019" name="Int. J. Syst. Evol. Microbiol.">
        <title>The Global Catalogue of Microorganisms (GCM) 10K type strain sequencing project: providing services to taxonomists for standard genome sequencing and annotation.</title>
        <authorList>
            <consortium name="The Broad Institute Genomics Platform"/>
            <consortium name="The Broad Institute Genome Sequencing Center for Infectious Disease"/>
            <person name="Wu L."/>
            <person name="Ma J."/>
        </authorList>
    </citation>
    <scope>NUCLEOTIDE SEQUENCE [LARGE SCALE GENOMIC DNA]</scope>
    <source>
        <strain evidence="13">CCUG 43111</strain>
    </source>
</reference>
<dbReference type="Pfam" id="PF25183">
    <property type="entry name" value="OMP_b-brl_4"/>
    <property type="match status" value="2"/>
</dbReference>
<dbReference type="PANTHER" id="PTHR30069:SF46">
    <property type="entry name" value="OAR PROTEIN"/>
    <property type="match status" value="1"/>
</dbReference>
<feature type="domain" description="TonB-dependent receptor plug" evidence="10">
    <location>
        <begin position="136"/>
        <end position="226"/>
    </location>
</feature>
<evidence type="ECO:0000256" key="3">
    <source>
        <dbReference type="ARBA" id="ARBA00022448"/>
    </source>
</evidence>
<dbReference type="Gene3D" id="2.60.40.1120">
    <property type="entry name" value="Carboxypeptidase-like, regulatory domain"/>
    <property type="match status" value="1"/>
</dbReference>
<evidence type="ECO:0000256" key="8">
    <source>
        <dbReference type="ARBA" id="ARBA00023237"/>
    </source>
</evidence>
<dbReference type="SUPFAM" id="SSF49452">
    <property type="entry name" value="Starch-binding domain-like"/>
    <property type="match status" value="1"/>
</dbReference>
<feature type="domain" description="TonB-dependent transporter Oar-like beta-barrel" evidence="11">
    <location>
        <begin position="361"/>
        <end position="1084"/>
    </location>
</feature>
<evidence type="ECO:0000313" key="12">
    <source>
        <dbReference type="EMBL" id="MFC5476886.1"/>
    </source>
</evidence>
<keyword evidence="7 12" id="KW-0675">Receptor</keyword>
<accession>A0ABW0MJ10</accession>
<dbReference type="Proteomes" id="UP001596101">
    <property type="component" value="Unassembled WGS sequence"/>
</dbReference>
<comment type="subcellular location">
    <subcellularLocation>
        <location evidence="1">Cell outer membrane</location>
        <topology evidence="1">Multi-pass membrane protein</topology>
    </subcellularLocation>
</comment>
<comment type="similarity">
    <text evidence="2">Belongs to the TonB-dependent receptor family.</text>
</comment>
<feature type="domain" description="TonB-dependent transporter Oar-like beta-barrel" evidence="11">
    <location>
        <begin position="245"/>
        <end position="316"/>
    </location>
</feature>
<feature type="signal peptide" evidence="9">
    <location>
        <begin position="1"/>
        <end position="27"/>
    </location>
</feature>
<name>A0ABW0MJ10_9BURK</name>
<dbReference type="Pfam" id="PF13620">
    <property type="entry name" value="CarboxypepD_reg"/>
    <property type="match status" value="1"/>
</dbReference>
<comment type="caution">
    <text evidence="12">The sequence shown here is derived from an EMBL/GenBank/DDBJ whole genome shotgun (WGS) entry which is preliminary data.</text>
</comment>
<dbReference type="Gene3D" id="2.40.170.20">
    <property type="entry name" value="TonB-dependent receptor, beta-barrel domain"/>
    <property type="match status" value="1"/>
</dbReference>
<evidence type="ECO:0000256" key="7">
    <source>
        <dbReference type="ARBA" id="ARBA00023170"/>
    </source>
</evidence>
<keyword evidence="5" id="KW-0812">Transmembrane</keyword>
<evidence type="ECO:0000313" key="13">
    <source>
        <dbReference type="Proteomes" id="UP001596101"/>
    </source>
</evidence>
<keyword evidence="6" id="KW-0472">Membrane</keyword>
<protein>
    <submittedName>
        <fullName evidence="12">TonB-dependent receptor domain-containing protein</fullName>
    </submittedName>
</protein>
<keyword evidence="9" id="KW-0732">Signal</keyword>
<feature type="chain" id="PRO_5046203943" evidence="9">
    <location>
        <begin position="28"/>
        <end position="1151"/>
    </location>
</feature>
<evidence type="ECO:0000256" key="4">
    <source>
        <dbReference type="ARBA" id="ARBA00022452"/>
    </source>
</evidence>
<evidence type="ECO:0000256" key="1">
    <source>
        <dbReference type="ARBA" id="ARBA00004571"/>
    </source>
</evidence>
<keyword evidence="3" id="KW-0813">Transport</keyword>
<evidence type="ECO:0000256" key="9">
    <source>
        <dbReference type="SAM" id="SignalP"/>
    </source>
</evidence>
<sequence>MITQQQIRLTKLALALSIALSAAPTFAQNTTSAIGGRVSGADGAPAAGAQVQIVHTESGSVSNVVTDAEGRYVARGLRVGGPYTIIISKNGITEKRENVYVELAETAAVDATLGQQMQTVAVTGNRARSEIFSNSAMGSVTTLTRADLETQASINRNLQDFARIDPRVSQTDKERGEMSVAGQNSRYNSMTIDGVAINDTFGLEANGSPTARQPISMEAIASVQVNVANYDVTQRGYTGANVNAVTKSGTNVYHGGAYYITRDDRLVGKRYDATTGNYNDAPEFKDNTKGLWVSGPLIQDKLFFFALAENYESTRSGPEFNAIGSGSGTTVGISPNQIARLQDIASKTYGFDLGSNSIPEGTKMKTEERTFKVDWNINDDHRANFRYSKTSQNEPIFPGFSQTGVSLSSQFYNQDKTIETAVAQVFSDWTENFSTEFRASTRDYDSVPINNARLPTMSFSFSGPLPSDAPSGTRTGTRFLNTGTENSRHNNVLGTKTLDLYAGANYKWGDHEFKAGADYTSNEVYNAFLQNVFGNYTFQCDSNFAYNTVPGVAAGSTFNCAGNTVTAAQIEAAIYENFTRGRPSSYTVQLPVAGGSLSNAIAQFTMKNTGFFLQDNWTVNKNLTVSAGVRVDLTDVDNRPLQNTAVAAPTIAGTGSFGRQTGGYGYDNTQTFDGQKLWQPRVGFNYKFDSARPMQLRGGAGLFQGAAATVWMSNPFSNPGVATRVITCSGSGATRCPTTDGTFTPDVDAQRTVTGATPAANVDILSPDLKQPSIWKANLAFEHELPWYGLVFGAELLATQNKNGIFYQNLNIGAPTAIGTDGRELYYAPGGLNRNAAGAFQQCYTFSNNAIAINTACQATAKARSNLNYGNVLLAKGTDKGDAQVATISLTSPTRQGFGWSVAYSHTNATEVSPLTSSTSNSNWSGRSVFNPNEEVAANSSYLVKDRINARMSWEKRFFGNYRTRLGVFYEGRSGKPYSWTINNDLNGDGLAGNDLMYIPTAFGSGEVVFFGDTAANKANETKFWEIVDSNKALSKAKGGVVERNSAFSKWTNSFDVKITQELPGFMAKHKASFSLDILNFGNLLNKKWGRIEEVGFQSAGAQARSFVDYAGLDASGKYIYAVRNNVEDLNVRQAKGESQWAIQATVKYEF</sequence>
<evidence type="ECO:0000259" key="11">
    <source>
        <dbReference type="Pfam" id="PF25183"/>
    </source>
</evidence>
<proteinExistence type="inferred from homology"/>
<dbReference type="PANTHER" id="PTHR30069">
    <property type="entry name" value="TONB-DEPENDENT OUTER MEMBRANE RECEPTOR"/>
    <property type="match status" value="1"/>
</dbReference>
<evidence type="ECO:0000256" key="6">
    <source>
        <dbReference type="ARBA" id="ARBA00023136"/>
    </source>
</evidence>
<dbReference type="InterPro" id="IPR037066">
    <property type="entry name" value="Plug_dom_sf"/>
</dbReference>